<dbReference type="AlphaFoldDB" id="A0A428YKH0"/>
<dbReference type="Gene3D" id="3.30.465.10">
    <property type="match status" value="1"/>
</dbReference>
<dbReference type="EMBL" id="QHKI01000076">
    <property type="protein sequence ID" value="RSM68132.1"/>
    <property type="molecule type" value="Genomic_DNA"/>
</dbReference>
<comment type="cofactor">
    <cofactor evidence="1">
        <name>FAD</name>
        <dbReference type="ChEBI" id="CHEBI:57692"/>
    </cofactor>
</comment>
<dbReference type="InterPro" id="IPR016169">
    <property type="entry name" value="FAD-bd_PCMH_sub2"/>
</dbReference>
<proteinExistence type="inferred from homology"/>
<dbReference type="Gene3D" id="3.40.462.20">
    <property type="match status" value="1"/>
</dbReference>
<evidence type="ECO:0000256" key="5">
    <source>
        <dbReference type="ARBA" id="ARBA00023002"/>
    </source>
</evidence>
<feature type="domain" description="FAD-binding PCMH-type" evidence="8">
    <location>
        <begin position="88"/>
        <end position="258"/>
    </location>
</feature>
<dbReference type="PROSITE" id="PS51387">
    <property type="entry name" value="FAD_PCMH"/>
    <property type="match status" value="1"/>
</dbReference>
<dbReference type="PROSITE" id="PS51318">
    <property type="entry name" value="TAT"/>
    <property type="match status" value="1"/>
</dbReference>
<feature type="region of interest" description="Disordered" evidence="6">
    <location>
        <begin position="25"/>
        <end position="54"/>
    </location>
</feature>
<evidence type="ECO:0000256" key="3">
    <source>
        <dbReference type="ARBA" id="ARBA00022630"/>
    </source>
</evidence>
<keyword evidence="7" id="KW-0732">Signal</keyword>
<dbReference type="InterPro" id="IPR006094">
    <property type="entry name" value="Oxid_FAD_bind_N"/>
</dbReference>
<name>A0A428YKH0_KIBAR</name>
<dbReference type="InterPro" id="IPR016166">
    <property type="entry name" value="FAD-bd_PCMH"/>
</dbReference>
<organism evidence="9 10">
    <name type="scientific">Kibdelosporangium aridum</name>
    <dbReference type="NCBI Taxonomy" id="2030"/>
    <lineage>
        <taxon>Bacteria</taxon>
        <taxon>Bacillati</taxon>
        <taxon>Actinomycetota</taxon>
        <taxon>Actinomycetes</taxon>
        <taxon>Pseudonocardiales</taxon>
        <taxon>Pseudonocardiaceae</taxon>
        <taxon>Kibdelosporangium</taxon>
    </lineage>
</organism>
<feature type="chain" id="PRO_5019442932" evidence="7">
    <location>
        <begin position="22"/>
        <end position="493"/>
    </location>
</feature>
<dbReference type="PANTHER" id="PTHR42973">
    <property type="entry name" value="BINDING OXIDOREDUCTASE, PUTATIVE (AFU_ORTHOLOGUE AFUA_1G17690)-RELATED"/>
    <property type="match status" value="1"/>
</dbReference>
<dbReference type="RefSeq" id="WP_037274008.1">
    <property type="nucleotide sequence ID" value="NZ_QHKI01000076.1"/>
</dbReference>
<evidence type="ECO:0000256" key="4">
    <source>
        <dbReference type="ARBA" id="ARBA00022827"/>
    </source>
</evidence>
<keyword evidence="4" id="KW-0274">FAD</keyword>
<evidence type="ECO:0000313" key="10">
    <source>
        <dbReference type="Proteomes" id="UP000287547"/>
    </source>
</evidence>
<evidence type="ECO:0000256" key="1">
    <source>
        <dbReference type="ARBA" id="ARBA00001974"/>
    </source>
</evidence>
<dbReference type="InterPro" id="IPR016167">
    <property type="entry name" value="FAD-bd_PCMH_sub1"/>
</dbReference>
<dbReference type="GO" id="GO:0071949">
    <property type="term" value="F:FAD binding"/>
    <property type="evidence" value="ECO:0007669"/>
    <property type="project" value="InterPro"/>
</dbReference>
<dbReference type="Pfam" id="PF08031">
    <property type="entry name" value="BBE"/>
    <property type="match status" value="1"/>
</dbReference>
<gene>
    <name evidence="9" type="ORF">DMH04_47440</name>
</gene>
<feature type="signal peptide" evidence="7">
    <location>
        <begin position="1"/>
        <end position="21"/>
    </location>
</feature>
<dbReference type="PROSITE" id="PS51257">
    <property type="entry name" value="PROKAR_LIPOPROTEIN"/>
    <property type="match status" value="1"/>
</dbReference>
<evidence type="ECO:0000259" key="8">
    <source>
        <dbReference type="PROSITE" id="PS51387"/>
    </source>
</evidence>
<keyword evidence="5" id="KW-0560">Oxidoreductase</keyword>
<sequence>MMDRRAFLRAAGLAGAGTVFAGCSSTGTTTPGGQPTTTLPLPPTTTTVTVPPPPPNWESLRARISGTLLLPGDKDFDTVRQVYNPLTDTRKPVAVARCKTTEDVQACVAVAAESKVPIAARSGGHSYAGYSIPESGLQVDLSEMKAIAVRPDGTVRVGAGARLLDVYTELAKAGKCLPAGSCPTVGIAGLTLGGGIGVLSRKFGLTCDRLDAATVVTADSRIVEASGSAGADLFWALRGGGGGNFGIVTEFVFATVPAPALTVFTMRFPAGSTTDVLGAWQQWIGTTPPELWSNIIVVGGAQAPSCEVSGCFVGSPGELNGLLAGLKVRPSSRVVQAKEYLDGMRFFAGSSQRQAFVASSRMLSGPVDPAKITRVMTGRPGLDLLIDALGGAVAEMAPSDTAFPHRKAFASAQIYMKTDAAGAARATTQVGEVRDALTEFSGATGYVNYIDPTMPDWATAYYGANLPRLQQIAKTLDPNRVFAFPQAIPQPAS</sequence>
<dbReference type="InterPro" id="IPR006311">
    <property type="entry name" value="TAT_signal"/>
</dbReference>
<dbReference type="InterPro" id="IPR036318">
    <property type="entry name" value="FAD-bd_PCMH-like_sf"/>
</dbReference>
<dbReference type="Pfam" id="PF01565">
    <property type="entry name" value="FAD_binding_4"/>
    <property type="match status" value="1"/>
</dbReference>
<keyword evidence="3" id="KW-0285">Flavoprotein</keyword>
<dbReference type="Gene3D" id="3.30.43.10">
    <property type="entry name" value="Uridine Diphospho-n-acetylenolpyruvylglucosamine Reductase, domain 2"/>
    <property type="match status" value="1"/>
</dbReference>
<comment type="similarity">
    <text evidence="2">Belongs to the oxygen-dependent FAD-linked oxidoreductase family.</text>
</comment>
<evidence type="ECO:0000256" key="7">
    <source>
        <dbReference type="SAM" id="SignalP"/>
    </source>
</evidence>
<dbReference type="PANTHER" id="PTHR42973:SF39">
    <property type="entry name" value="FAD-BINDING PCMH-TYPE DOMAIN-CONTAINING PROTEIN"/>
    <property type="match status" value="1"/>
</dbReference>
<comment type="caution">
    <text evidence="9">The sequence shown here is derived from an EMBL/GenBank/DDBJ whole genome shotgun (WGS) entry which is preliminary data.</text>
</comment>
<dbReference type="Proteomes" id="UP000287547">
    <property type="component" value="Unassembled WGS sequence"/>
</dbReference>
<dbReference type="OrthoDB" id="9775082at2"/>
<evidence type="ECO:0000313" key="9">
    <source>
        <dbReference type="EMBL" id="RSM68132.1"/>
    </source>
</evidence>
<accession>A0A428YKH0</accession>
<dbReference type="InterPro" id="IPR012951">
    <property type="entry name" value="BBE"/>
</dbReference>
<dbReference type="GO" id="GO:0016491">
    <property type="term" value="F:oxidoreductase activity"/>
    <property type="evidence" value="ECO:0007669"/>
    <property type="project" value="UniProtKB-KW"/>
</dbReference>
<dbReference type="InterPro" id="IPR006093">
    <property type="entry name" value="Oxy_OxRdtase_FAD_BS"/>
</dbReference>
<dbReference type="SUPFAM" id="SSF56176">
    <property type="entry name" value="FAD-binding/transporter-associated domain-like"/>
    <property type="match status" value="1"/>
</dbReference>
<evidence type="ECO:0000256" key="2">
    <source>
        <dbReference type="ARBA" id="ARBA00005466"/>
    </source>
</evidence>
<protein>
    <submittedName>
        <fullName evidence="9">FAD-binding oxidoreductase</fullName>
    </submittedName>
</protein>
<feature type="compositionally biased region" description="Low complexity" evidence="6">
    <location>
        <begin position="26"/>
        <end position="49"/>
    </location>
</feature>
<evidence type="ECO:0000256" key="6">
    <source>
        <dbReference type="SAM" id="MobiDB-lite"/>
    </source>
</evidence>
<dbReference type="InterPro" id="IPR050416">
    <property type="entry name" value="FAD-linked_Oxidoreductase"/>
</dbReference>
<reference evidence="9 10" key="1">
    <citation type="submission" date="2018-05" db="EMBL/GenBank/DDBJ databases">
        <title>Evolution of GPA BGCs.</title>
        <authorList>
            <person name="Waglechner N."/>
            <person name="Wright G.D."/>
        </authorList>
    </citation>
    <scope>NUCLEOTIDE SEQUENCE [LARGE SCALE GENOMIC DNA]</scope>
    <source>
        <strain evidence="9 10">A82846</strain>
    </source>
</reference>
<dbReference type="PROSITE" id="PS00862">
    <property type="entry name" value="OX2_COVAL_FAD"/>
    <property type="match status" value="1"/>
</dbReference>